<evidence type="ECO:0000256" key="1">
    <source>
        <dbReference type="SAM" id="Phobius"/>
    </source>
</evidence>
<gene>
    <name evidence="2" type="ORF">GsuE55_35690</name>
</gene>
<feature type="transmembrane region" description="Helical" evidence="1">
    <location>
        <begin position="31"/>
        <end position="54"/>
    </location>
</feature>
<keyword evidence="1" id="KW-0472">Membrane</keyword>
<proteinExistence type="predicted"/>
<dbReference type="Proteomes" id="UP000501421">
    <property type="component" value="Chromosome"/>
</dbReference>
<dbReference type="EMBL" id="AP022557">
    <property type="protein sequence ID" value="BBW98736.1"/>
    <property type="molecule type" value="Genomic_DNA"/>
</dbReference>
<evidence type="ECO:0000313" key="3">
    <source>
        <dbReference type="Proteomes" id="UP000501421"/>
    </source>
</evidence>
<evidence type="ECO:0000313" key="2">
    <source>
        <dbReference type="EMBL" id="BBW98736.1"/>
    </source>
</evidence>
<sequence>MAKAAVETDENINDNAKTELDTFNIFIPPNFFVLLVKLIIVLHSLLFISVYSYINKLDAQTSLKLEPMS</sequence>
<protein>
    <submittedName>
        <fullName evidence="2">Uncharacterized protein</fullName>
    </submittedName>
</protein>
<keyword evidence="1" id="KW-1133">Transmembrane helix</keyword>
<accession>A0A679FYC8</accession>
<organism evidence="2 3">
    <name type="scientific">Geobacillus subterraneus</name>
    <dbReference type="NCBI Taxonomy" id="129338"/>
    <lineage>
        <taxon>Bacteria</taxon>
        <taxon>Bacillati</taxon>
        <taxon>Bacillota</taxon>
        <taxon>Bacilli</taxon>
        <taxon>Bacillales</taxon>
        <taxon>Anoxybacillaceae</taxon>
        <taxon>Geobacillus</taxon>
    </lineage>
</organism>
<name>A0A679FYC8_9BACL</name>
<keyword evidence="1" id="KW-0812">Transmembrane</keyword>
<reference evidence="3" key="1">
    <citation type="journal article" date="2020" name="Microbiol. Resour. Announc.">
        <title>Complete Genome Sequence of Geobacillus sp. Strain E55-1, Isolated from Mine Geyser in Japan.</title>
        <authorList>
            <person name="Miyazaki K."/>
            <person name="Hase E."/>
            <person name="Tokito N."/>
        </authorList>
    </citation>
    <scope>NUCLEOTIDE SEQUENCE [LARGE SCALE GENOMIC DNA]</scope>
    <source>
        <strain evidence="3">E55-1</strain>
    </source>
</reference>
<dbReference type="AlphaFoldDB" id="A0A679FYC8"/>
<keyword evidence="3" id="KW-1185">Reference proteome</keyword>